<protein>
    <submittedName>
        <fullName evidence="1">Uncharacterized protein</fullName>
    </submittedName>
</protein>
<reference evidence="1 2" key="1">
    <citation type="submission" date="2017-04" db="EMBL/GenBank/DDBJ databases">
        <title>Genome Sequence of the Model Brown-Rot Fungus Postia placenta SB12.</title>
        <authorList>
            <consortium name="DOE Joint Genome Institute"/>
            <person name="Gaskell J."/>
            <person name="Kersten P."/>
            <person name="Larrondo L.F."/>
            <person name="Canessa P."/>
            <person name="Martinez D."/>
            <person name="Hibbett D."/>
            <person name="Schmoll M."/>
            <person name="Kubicek C.P."/>
            <person name="Martinez A.T."/>
            <person name="Yadav J."/>
            <person name="Master E."/>
            <person name="Magnuson J.K."/>
            <person name="James T."/>
            <person name="Yaver D."/>
            <person name="Berka R."/>
            <person name="Labutti K."/>
            <person name="Lipzen A."/>
            <person name="Aerts A."/>
            <person name="Barry K."/>
            <person name="Henrissat B."/>
            <person name="Blanchette R."/>
            <person name="Grigoriev I."/>
            <person name="Cullen D."/>
        </authorList>
    </citation>
    <scope>NUCLEOTIDE SEQUENCE [LARGE SCALE GENOMIC DNA]</scope>
    <source>
        <strain evidence="1 2">MAD-698-R-SB12</strain>
    </source>
</reference>
<organism evidence="1 2">
    <name type="scientific">Postia placenta MAD-698-R-SB12</name>
    <dbReference type="NCBI Taxonomy" id="670580"/>
    <lineage>
        <taxon>Eukaryota</taxon>
        <taxon>Fungi</taxon>
        <taxon>Dikarya</taxon>
        <taxon>Basidiomycota</taxon>
        <taxon>Agaricomycotina</taxon>
        <taxon>Agaricomycetes</taxon>
        <taxon>Polyporales</taxon>
        <taxon>Adustoporiaceae</taxon>
        <taxon>Rhodonia</taxon>
    </lineage>
</organism>
<proteinExistence type="predicted"/>
<keyword evidence="2" id="KW-1185">Reference proteome</keyword>
<name>A0A1X6MJ84_9APHY</name>
<evidence type="ECO:0000313" key="1">
    <source>
        <dbReference type="EMBL" id="OSX56408.1"/>
    </source>
</evidence>
<dbReference type="EMBL" id="KZ110613">
    <property type="protein sequence ID" value="OSX56408.1"/>
    <property type="molecule type" value="Genomic_DNA"/>
</dbReference>
<evidence type="ECO:0000313" key="2">
    <source>
        <dbReference type="Proteomes" id="UP000194127"/>
    </source>
</evidence>
<dbReference type="RefSeq" id="XP_024333202.1">
    <property type="nucleotide sequence ID" value="XM_024478005.1"/>
</dbReference>
<dbReference type="GeneID" id="36322955"/>
<gene>
    <name evidence="1" type="ORF">POSPLADRAFT_1041945</name>
</gene>
<dbReference type="Proteomes" id="UP000194127">
    <property type="component" value="Unassembled WGS sequence"/>
</dbReference>
<accession>A0A1X6MJ84</accession>
<sequence>MVFQIHWLRGAVNRTKEAKEVRDNADSVSEYSKNIDNNTAASNVQRESAYCQLFNQLLARLLPSE</sequence>
<dbReference type="AlphaFoldDB" id="A0A1X6MJ84"/>